<keyword evidence="13" id="KW-1185">Reference proteome</keyword>
<dbReference type="GO" id="GO:0071949">
    <property type="term" value="F:FAD binding"/>
    <property type="evidence" value="ECO:0007669"/>
    <property type="project" value="InterPro"/>
</dbReference>
<dbReference type="GO" id="GO:0019139">
    <property type="term" value="F:cytokinin dehydrogenase activity"/>
    <property type="evidence" value="ECO:0007669"/>
    <property type="project" value="UniProtKB-EC"/>
</dbReference>
<comment type="catalytic activity">
    <reaction evidence="8">
        <text>N(6)-dimethylallyladenine + A + H2O = 3-methyl-2-butenal + adenine + AH2</text>
        <dbReference type="Rhea" id="RHEA:13625"/>
        <dbReference type="ChEBI" id="CHEBI:13193"/>
        <dbReference type="ChEBI" id="CHEBI:15377"/>
        <dbReference type="ChEBI" id="CHEBI:15825"/>
        <dbReference type="ChEBI" id="CHEBI:16708"/>
        <dbReference type="ChEBI" id="CHEBI:17499"/>
        <dbReference type="ChEBI" id="CHEBI:17660"/>
        <dbReference type="EC" id="1.5.99.12"/>
    </reaction>
</comment>
<evidence type="ECO:0000256" key="9">
    <source>
        <dbReference type="SAM" id="MobiDB-lite"/>
    </source>
</evidence>
<dbReference type="InterPro" id="IPR006094">
    <property type="entry name" value="Oxid_FAD_bind_N"/>
</dbReference>
<feature type="chain" id="PRO_5032872250" description="cytokinin dehydrogenase" evidence="10">
    <location>
        <begin position="22"/>
        <end position="857"/>
    </location>
</feature>
<dbReference type="PROSITE" id="PS00862">
    <property type="entry name" value="OX2_COVAL_FAD"/>
    <property type="match status" value="1"/>
</dbReference>
<comment type="caution">
    <text evidence="12">The sequence shown here is derived from an EMBL/GenBank/DDBJ whole genome shotgun (WGS) entry which is preliminary data.</text>
</comment>
<dbReference type="InterPro" id="IPR006093">
    <property type="entry name" value="Oxy_OxRdtase_FAD_BS"/>
</dbReference>
<dbReference type="GO" id="GO:0009690">
    <property type="term" value="P:cytokinin metabolic process"/>
    <property type="evidence" value="ECO:0007669"/>
    <property type="project" value="InterPro"/>
</dbReference>
<keyword evidence="6" id="KW-0274">FAD</keyword>
<dbReference type="InterPro" id="IPR036318">
    <property type="entry name" value="FAD-bd_PCMH-like_sf"/>
</dbReference>
<evidence type="ECO:0000313" key="12">
    <source>
        <dbReference type="EMBL" id="KAF8766164.1"/>
    </source>
</evidence>
<evidence type="ECO:0000256" key="4">
    <source>
        <dbReference type="ARBA" id="ARBA00011928"/>
    </source>
</evidence>
<evidence type="ECO:0000313" key="13">
    <source>
        <dbReference type="Proteomes" id="UP000636709"/>
    </source>
</evidence>
<dbReference type="Pfam" id="PF01565">
    <property type="entry name" value="FAD_binding_4"/>
    <property type="match status" value="1"/>
</dbReference>
<dbReference type="InterPro" id="IPR016166">
    <property type="entry name" value="FAD-bd_PCMH"/>
</dbReference>
<evidence type="ECO:0000256" key="3">
    <source>
        <dbReference type="ARBA" id="ARBA00011245"/>
    </source>
</evidence>
<evidence type="ECO:0000256" key="2">
    <source>
        <dbReference type="ARBA" id="ARBA00005466"/>
    </source>
</evidence>
<gene>
    <name evidence="12" type="ORF">HU200_007664</name>
</gene>
<evidence type="ECO:0000256" key="10">
    <source>
        <dbReference type="SAM" id="SignalP"/>
    </source>
</evidence>
<proteinExistence type="inferred from homology"/>
<keyword evidence="7" id="KW-0560">Oxidoreductase</keyword>
<feature type="domain" description="FAD-binding PCMH-type" evidence="11">
    <location>
        <begin position="55"/>
        <end position="270"/>
    </location>
</feature>
<dbReference type="Pfam" id="PF09265">
    <property type="entry name" value="Cytokin-bind"/>
    <property type="match status" value="2"/>
</dbReference>
<evidence type="ECO:0000256" key="1">
    <source>
        <dbReference type="ARBA" id="ARBA00001974"/>
    </source>
</evidence>
<dbReference type="Gene3D" id="3.30.43.10">
    <property type="entry name" value="Uridine Diphospho-n-acetylenolpyruvylglucosamine Reductase, domain 2"/>
    <property type="match status" value="2"/>
</dbReference>
<protein>
    <recommendedName>
        <fullName evidence="4">cytokinin dehydrogenase</fullName>
        <ecNumber evidence="4">1.5.99.12</ecNumber>
    </recommendedName>
</protein>
<keyword evidence="5" id="KW-0285">Flavoprotein</keyword>
<dbReference type="InterPro" id="IPR016170">
    <property type="entry name" value="Cytok_DH_C_sf"/>
</dbReference>
<organism evidence="12 13">
    <name type="scientific">Digitaria exilis</name>
    <dbReference type="NCBI Taxonomy" id="1010633"/>
    <lineage>
        <taxon>Eukaryota</taxon>
        <taxon>Viridiplantae</taxon>
        <taxon>Streptophyta</taxon>
        <taxon>Embryophyta</taxon>
        <taxon>Tracheophyta</taxon>
        <taxon>Spermatophyta</taxon>
        <taxon>Magnoliopsida</taxon>
        <taxon>Liliopsida</taxon>
        <taxon>Poales</taxon>
        <taxon>Poaceae</taxon>
        <taxon>PACMAD clade</taxon>
        <taxon>Panicoideae</taxon>
        <taxon>Panicodae</taxon>
        <taxon>Paniceae</taxon>
        <taxon>Anthephorinae</taxon>
        <taxon>Digitaria</taxon>
    </lineage>
</organism>
<dbReference type="SUPFAM" id="SSF55103">
    <property type="entry name" value="FAD-linked oxidases, C-terminal domain"/>
    <property type="match status" value="2"/>
</dbReference>
<dbReference type="Gene3D" id="3.30.465.10">
    <property type="match status" value="1"/>
</dbReference>
<sequence length="857" mass="92913">MARCLVFMLLFLISSLISTVGLPVEPPAELLGDVGRLSVDASDLHEASRDFGGVARAEPVAVFQPRAAADVAGLVQAAYGSARGFRVSARGHGHSISGQAQVAGGVVVDMSHGPGAAARAEEARALPAYSSALGGYYVDVWGGELWIDVLNWTLSHGGLAPRSWTDYLYLSVGGTLSNAGISGQAFHHGPQISNVYELDVVTGTLARCLFLFPDYPELLARALDRSSTDARKGEVVTCSETENPDLFFGVLGGLGQFGIITRARIALERNERRRSYHILGCMINISPARVGRAACVWFPPPVALDARVSPASLSNSFGHTHTPSPAMQRLLPAANSSDRRRRLPRVSRLRSPSLTRTYVLANYSRPGLGGDGQYDTYVRFGPEARTSHLSLHWSSELAGRARGPWLMASGSLCVRAGGPVGAEADPWVLPSSSSCRPGFCLARGDLSQDFIPPVRWIRALYSNFTEFTADQERLISLGAGRRFDYVEGFVVAAEGLINNWRSSFFSPQNPVKLSSLKHHSGVLYCLEVTKNYDDDTAASVDQDVDALLGELNFIPGTVFTTDVSYVDFLDRVHKAELKLRAKGMWEVPHPWLNLFVPASRIADFDQGVFRGILGGRTAGAGGPILIYPMNNHKAARRRPPPPNEPNNLPSAHAAHETRGQHVSPPRLRAVRRRRPELTCYRQAGGSRTRSAGGGSFALASLAVAIDLIAELRSPNPAGRAPDLIEWRRTYSALERQGPILFYDGIDLALGRSSVVTPDEEVFYLVAFLRSALPGASESLEALARQNQMILDFCAEAGIGAKQYLPNHKAQREWAEHFGAARWERFARLKAQFDPRAILATGQGIFPPPGSPALVSDS</sequence>
<comment type="subunit">
    <text evidence="3">Monomer.</text>
</comment>
<evidence type="ECO:0000256" key="7">
    <source>
        <dbReference type="ARBA" id="ARBA00023002"/>
    </source>
</evidence>
<dbReference type="InterPro" id="IPR016167">
    <property type="entry name" value="FAD-bd_PCMH_sub1"/>
</dbReference>
<dbReference type="Gene3D" id="3.40.462.10">
    <property type="entry name" value="FAD-linked oxidases, C-terminal domain"/>
    <property type="match status" value="1"/>
</dbReference>
<dbReference type="OrthoDB" id="415825at2759"/>
<dbReference type="Proteomes" id="UP000636709">
    <property type="component" value="Unassembled WGS sequence"/>
</dbReference>
<evidence type="ECO:0000259" key="11">
    <source>
        <dbReference type="PROSITE" id="PS51387"/>
    </source>
</evidence>
<accession>A0A835FNZ4</accession>
<feature type="region of interest" description="Disordered" evidence="9">
    <location>
        <begin position="633"/>
        <end position="667"/>
    </location>
</feature>
<dbReference type="InterPro" id="IPR016169">
    <property type="entry name" value="FAD-bd_PCMH_sub2"/>
</dbReference>
<dbReference type="InterPro" id="IPR015345">
    <property type="entry name" value="Cytokinin_DH_FAD/cytokin-bd"/>
</dbReference>
<comment type="similarity">
    <text evidence="2">Belongs to the oxygen-dependent FAD-linked oxidoreductase family.</text>
</comment>
<name>A0A835FNZ4_9POAL</name>
<dbReference type="PANTHER" id="PTHR13878">
    <property type="entry name" value="GULONOLACTONE OXIDASE"/>
    <property type="match status" value="1"/>
</dbReference>
<dbReference type="PANTHER" id="PTHR13878:SF102">
    <property type="entry name" value="CYTOKININ DEHYDROGENASE 5"/>
    <property type="match status" value="1"/>
</dbReference>
<evidence type="ECO:0000256" key="6">
    <source>
        <dbReference type="ARBA" id="ARBA00022827"/>
    </source>
</evidence>
<evidence type="ECO:0000256" key="5">
    <source>
        <dbReference type="ARBA" id="ARBA00022630"/>
    </source>
</evidence>
<evidence type="ECO:0000256" key="8">
    <source>
        <dbReference type="ARBA" id="ARBA00048224"/>
    </source>
</evidence>
<dbReference type="SUPFAM" id="SSF56176">
    <property type="entry name" value="FAD-binding/transporter-associated domain-like"/>
    <property type="match status" value="1"/>
</dbReference>
<dbReference type="EC" id="1.5.99.12" evidence="4"/>
<dbReference type="PROSITE" id="PS51387">
    <property type="entry name" value="FAD_PCMH"/>
    <property type="match status" value="1"/>
</dbReference>
<keyword evidence="10" id="KW-0732">Signal</keyword>
<comment type="cofactor">
    <cofactor evidence="1">
        <name>FAD</name>
        <dbReference type="ChEBI" id="CHEBI:57692"/>
    </cofactor>
</comment>
<dbReference type="InterPro" id="IPR050432">
    <property type="entry name" value="FAD-linked_Oxidoreductases_BP"/>
</dbReference>
<dbReference type="InterPro" id="IPR016164">
    <property type="entry name" value="FAD-linked_Oxase-like_C"/>
</dbReference>
<reference evidence="12" key="1">
    <citation type="submission" date="2020-07" db="EMBL/GenBank/DDBJ databases">
        <title>Genome sequence and genetic diversity analysis of an under-domesticated orphan crop, white fonio (Digitaria exilis).</title>
        <authorList>
            <person name="Bennetzen J.L."/>
            <person name="Chen S."/>
            <person name="Ma X."/>
            <person name="Wang X."/>
            <person name="Yssel A.E.J."/>
            <person name="Chaluvadi S.R."/>
            <person name="Johnson M."/>
            <person name="Gangashetty P."/>
            <person name="Hamidou F."/>
            <person name="Sanogo M.D."/>
            <person name="Zwaenepoel A."/>
            <person name="Wallace J."/>
            <person name="Van De Peer Y."/>
            <person name="Van Deynze A."/>
        </authorList>
    </citation>
    <scope>NUCLEOTIDE SEQUENCE</scope>
    <source>
        <tissue evidence="12">Leaves</tissue>
    </source>
</reference>
<feature type="signal peptide" evidence="10">
    <location>
        <begin position="1"/>
        <end position="21"/>
    </location>
</feature>
<dbReference type="AlphaFoldDB" id="A0A835FNZ4"/>
<dbReference type="EMBL" id="JACEFO010000520">
    <property type="protein sequence ID" value="KAF8766164.1"/>
    <property type="molecule type" value="Genomic_DNA"/>
</dbReference>